<feature type="transmembrane region" description="Helical" evidence="3">
    <location>
        <begin position="64"/>
        <end position="87"/>
    </location>
</feature>
<evidence type="ECO:0000256" key="2">
    <source>
        <dbReference type="ARBA" id="ARBA00034247"/>
    </source>
</evidence>
<accession>A0A3D9FGC1</accession>
<dbReference type="CDD" id="cd01949">
    <property type="entry name" value="GGDEF"/>
    <property type="match status" value="1"/>
</dbReference>
<dbReference type="InterPro" id="IPR050469">
    <property type="entry name" value="Diguanylate_Cyclase"/>
</dbReference>
<dbReference type="Pfam" id="PF00990">
    <property type="entry name" value="GGDEF"/>
    <property type="match status" value="1"/>
</dbReference>
<sequence length="398" mass="42658">MNTGTNAIERLMAAGISSRTTLDDALRISAVRHMAEQEKSALGAGLFGVVAIALAALFRDHGAWLGPVLALRLLCMAHTYTICVDILALIEADKPHGAALKRFERAMIINGLSWGLVLWPIGGAFFTGMPTLIIILTALVSMSLLVLAIAIERRSMLCAIGGFAVSALAPMILAIQSLGLLPLIGSIGFVLAIAVYGARHGELVRGWLRVRIENQQLAETLGETNARLSEALSTAERMAEEDSLTGLLNRRAFEKYAGDLLLATGQDRNVYLLLADLDRFKAINDNFGHAIGDVVLELTSEVMMDTCGPDAVCARWGGEEFLIAMAAPDRASAESVIQSLTAGIRAVSWRLGIEGIAVSASFGLSHWRLDEDMDAAVARADGAMYRVKSARQHHRLAG</sequence>
<comment type="caution">
    <text evidence="5">The sequence shown here is derived from an EMBL/GenBank/DDBJ whole genome shotgun (WGS) entry which is preliminary data.</text>
</comment>
<evidence type="ECO:0000256" key="3">
    <source>
        <dbReference type="SAM" id="Phobius"/>
    </source>
</evidence>
<dbReference type="InterPro" id="IPR043128">
    <property type="entry name" value="Rev_trsase/Diguanyl_cyclase"/>
</dbReference>
<feature type="transmembrane region" description="Helical" evidence="3">
    <location>
        <begin position="41"/>
        <end position="58"/>
    </location>
</feature>
<dbReference type="RefSeq" id="WP_116236203.1">
    <property type="nucleotide sequence ID" value="NZ_QRDP01000004.1"/>
</dbReference>
<dbReference type="SMART" id="SM00267">
    <property type="entry name" value="GGDEF"/>
    <property type="match status" value="1"/>
</dbReference>
<keyword evidence="3" id="KW-0472">Membrane</keyword>
<dbReference type="SUPFAM" id="SSF55073">
    <property type="entry name" value="Nucleotide cyclase"/>
    <property type="match status" value="1"/>
</dbReference>
<feature type="transmembrane region" description="Helical" evidence="3">
    <location>
        <begin position="107"/>
        <end position="126"/>
    </location>
</feature>
<dbReference type="InterPro" id="IPR029787">
    <property type="entry name" value="Nucleotide_cyclase"/>
</dbReference>
<dbReference type="EMBL" id="QRDP01000004">
    <property type="protein sequence ID" value="RED16839.1"/>
    <property type="molecule type" value="Genomic_DNA"/>
</dbReference>
<keyword evidence="3" id="KW-0812">Transmembrane</keyword>
<name>A0A3D9FGC1_9SPHN</name>
<comment type="catalytic activity">
    <reaction evidence="2">
        <text>2 GTP = 3',3'-c-di-GMP + 2 diphosphate</text>
        <dbReference type="Rhea" id="RHEA:24898"/>
        <dbReference type="ChEBI" id="CHEBI:33019"/>
        <dbReference type="ChEBI" id="CHEBI:37565"/>
        <dbReference type="ChEBI" id="CHEBI:58805"/>
        <dbReference type="EC" id="2.7.7.65"/>
    </reaction>
</comment>
<keyword evidence="3" id="KW-1133">Transmembrane helix</keyword>
<dbReference type="GO" id="GO:0052621">
    <property type="term" value="F:diguanylate cyclase activity"/>
    <property type="evidence" value="ECO:0007669"/>
    <property type="project" value="UniProtKB-EC"/>
</dbReference>
<dbReference type="AlphaFoldDB" id="A0A3D9FGC1"/>
<organism evidence="5 6">
    <name type="scientific">Parasphingopyxis lamellibrachiae</name>
    <dbReference type="NCBI Taxonomy" id="680125"/>
    <lineage>
        <taxon>Bacteria</taxon>
        <taxon>Pseudomonadati</taxon>
        <taxon>Pseudomonadota</taxon>
        <taxon>Alphaproteobacteria</taxon>
        <taxon>Sphingomonadales</taxon>
        <taxon>Sphingomonadaceae</taxon>
        <taxon>Parasphingopyxis</taxon>
    </lineage>
</organism>
<proteinExistence type="predicted"/>
<dbReference type="InterPro" id="IPR000160">
    <property type="entry name" value="GGDEF_dom"/>
</dbReference>
<feature type="transmembrane region" description="Helical" evidence="3">
    <location>
        <begin position="132"/>
        <end position="150"/>
    </location>
</feature>
<dbReference type="Gene3D" id="3.30.70.270">
    <property type="match status" value="1"/>
</dbReference>
<protein>
    <recommendedName>
        <fullName evidence="1">diguanylate cyclase</fullName>
        <ecNumber evidence="1">2.7.7.65</ecNumber>
    </recommendedName>
</protein>
<evidence type="ECO:0000313" key="5">
    <source>
        <dbReference type="EMBL" id="RED16839.1"/>
    </source>
</evidence>
<feature type="transmembrane region" description="Helical" evidence="3">
    <location>
        <begin position="181"/>
        <end position="199"/>
    </location>
</feature>
<gene>
    <name evidence="5" type="ORF">DFR46_1871</name>
</gene>
<evidence type="ECO:0000259" key="4">
    <source>
        <dbReference type="PROSITE" id="PS50887"/>
    </source>
</evidence>
<dbReference type="EC" id="2.7.7.65" evidence="1"/>
<feature type="domain" description="GGDEF" evidence="4">
    <location>
        <begin position="268"/>
        <end position="398"/>
    </location>
</feature>
<dbReference type="NCBIfam" id="TIGR00254">
    <property type="entry name" value="GGDEF"/>
    <property type="match status" value="1"/>
</dbReference>
<keyword evidence="6" id="KW-1185">Reference proteome</keyword>
<dbReference type="PANTHER" id="PTHR45138:SF9">
    <property type="entry name" value="DIGUANYLATE CYCLASE DGCM-RELATED"/>
    <property type="match status" value="1"/>
</dbReference>
<evidence type="ECO:0000256" key="1">
    <source>
        <dbReference type="ARBA" id="ARBA00012528"/>
    </source>
</evidence>
<evidence type="ECO:0000313" key="6">
    <source>
        <dbReference type="Proteomes" id="UP000256310"/>
    </source>
</evidence>
<dbReference type="PANTHER" id="PTHR45138">
    <property type="entry name" value="REGULATORY COMPONENTS OF SENSORY TRANSDUCTION SYSTEM"/>
    <property type="match status" value="1"/>
</dbReference>
<dbReference type="OrthoDB" id="384661at2"/>
<dbReference type="PROSITE" id="PS50887">
    <property type="entry name" value="GGDEF"/>
    <property type="match status" value="1"/>
</dbReference>
<dbReference type="Proteomes" id="UP000256310">
    <property type="component" value="Unassembled WGS sequence"/>
</dbReference>
<reference evidence="5 6" key="1">
    <citation type="submission" date="2018-07" db="EMBL/GenBank/DDBJ databases">
        <title>Genomic Encyclopedia of Type Strains, Phase IV (KMG-IV): sequencing the most valuable type-strain genomes for metagenomic binning, comparative biology and taxonomic classification.</title>
        <authorList>
            <person name="Goeker M."/>
        </authorList>
    </citation>
    <scope>NUCLEOTIDE SEQUENCE [LARGE SCALE GENOMIC DNA]</scope>
    <source>
        <strain evidence="5 6">DSM 26725</strain>
    </source>
</reference>
<feature type="transmembrane region" description="Helical" evidence="3">
    <location>
        <begin position="157"/>
        <end position="175"/>
    </location>
</feature>